<feature type="domain" description="Glycosyltransferase 61 catalytic" evidence="4">
    <location>
        <begin position="160"/>
        <end position="332"/>
    </location>
</feature>
<organism evidence="5 6">
    <name type="scientific">Heliorestis convoluta</name>
    <dbReference type="NCBI Taxonomy" id="356322"/>
    <lineage>
        <taxon>Bacteria</taxon>
        <taxon>Bacillati</taxon>
        <taxon>Bacillota</taxon>
        <taxon>Clostridia</taxon>
        <taxon>Eubacteriales</taxon>
        <taxon>Heliobacteriaceae</taxon>
        <taxon>Heliorestis</taxon>
    </lineage>
</organism>
<protein>
    <recommendedName>
        <fullName evidence="4">Glycosyltransferase 61 catalytic domain-containing protein</fullName>
    </recommendedName>
</protein>
<evidence type="ECO:0000256" key="1">
    <source>
        <dbReference type="ARBA" id="ARBA00022676"/>
    </source>
</evidence>
<dbReference type="GO" id="GO:0016757">
    <property type="term" value="F:glycosyltransferase activity"/>
    <property type="evidence" value="ECO:0007669"/>
    <property type="project" value="UniProtKB-KW"/>
</dbReference>
<keyword evidence="1" id="KW-0328">Glycosyltransferase</keyword>
<dbReference type="Pfam" id="PF04577">
    <property type="entry name" value="Glyco_transf_61"/>
    <property type="match status" value="1"/>
</dbReference>
<name>A0A5Q2N4F7_9FIRM</name>
<dbReference type="InterPro" id="IPR049625">
    <property type="entry name" value="Glyco_transf_61_cat"/>
</dbReference>
<evidence type="ECO:0000256" key="3">
    <source>
        <dbReference type="ARBA" id="ARBA00023180"/>
    </source>
</evidence>
<dbReference type="EMBL" id="CP045875">
    <property type="protein sequence ID" value="QGG48803.1"/>
    <property type="molecule type" value="Genomic_DNA"/>
</dbReference>
<reference evidence="6" key="1">
    <citation type="submission" date="2019-11" db="EMBL/GenBank/DDBJ databases">
        <title>Genome sequence of Heliorestis convoluta strain HH, an alkaliphilic and minimalistic phototrophic bacterium from a soda lake in Egypt.</title>
        <authorList>
            <person name="Dewey E.D."/>
            <person name="Stokes L.M."/>
            <person name="Burchell B.M."/>
            <person name="Shaffer K.N."/>
            <person name="Huntington A.M."/>
            <person name="Baker J.M."/>
            <person name="Nadendla S."/>
            <person name="Giglio M.G."/>
            <person name="Touchman J.W."/>
            <person name="Blankenship R.E."/>
            <person name="Madigan M.T."/>
            <person name="Sattley W.M."/>
        </authorList>
    </citation>
    <scope>NUCLEOTIDE SEQUENCE [LARGE SCALE GENOMIC DNA]</scope>
    <source>
        <strain evidence="6">HH</strain>
    </source>
</reference>
<keyword evidence="6" id="KW-1185">Reference proteome</keyword>
<keyword evidence="2" id="KW-0808">Transferase</keyword>
<keyword evidence="3" id="KW-0325">Glycoprotein</keyword>
<dbReference type="InterPro" id="IPR007657">
    <property type="entry name" value="Glycosyltransferase_61"/>
</dbReference>
<gene>
    <name evidence="5" type="ORF">FTV88_2714</name>
</gene>
<dbReference type="Proteomes" id="UP000366051">
    <property type="component" value="Chromosome"/>
</dbReference>
<dbReference type="PANTHER" id="PTHR20961">
    <property type="entry name" value="GLYCOSYLTRANSFERASE"/>
    <property type="match status" value="1"/>
</dbReference>
<evidence type="ECO:0000256" key="2">
    <source>
        <dbReference type="ARBA" id="ARBA00022679"/>
    </source>
</evidence>
<dbReference type="KEGG" id="hcv:FTV88_2714"/>
<dbReference type="OrthoDB" id="1883336at2"/>
<proteinExistence type="predicted"/>
<evidence type="ECO:0000259" key="4">
    <source>
        <dbReference type="Pfam" id="PF04577"/>
    </source>
</evidence>
<dbReference type="RefSeq" id="WP_153725907.1">
    <property type="nucleotide sequence ID" value="NZ_CP045875.1"/>
</dbReference>
<evidence type="ECO:0000313" key="5">
    <source>
        <dbReference type="EMBL" id="QGG48803.1"/>
    </source>
</evidence>
<dbReference type="AlphaFoldDB" id="A0A5Q2N4F7"/>
<sequence>MISNQNFVGPPWEYMTTEKWMETEEARTKGASYQRVERGEEIPRCPPRSLEKSLHWKFRLDDVLLKGETIVTESPLNWSLLKKHLHYSPDCFVATIPQGRLWGINGTVLTPDNIVLYDVSAESQLYEPSCHQALAIPQLPPMAKVDQTVAVLATSYSDNYYHWTFDALPRLYLLQQGKLKADKYYVDLRYSYQEEALQRAGIGKEQIIYGTDQVHIEAKQLIVPSLPGLWGFMPKWACQFVRSLYLRPEEVVMGKSHLRGVYISRARAPWRKVINEKELIELLLPLGIRPLYLEHLSVADQARLFSQVDVVIAPHGAGLVNLVFARAGTKVLEFFGPNYVQGIYWTLSNQLQLEYYYMIGEGKRPPEYHDTFQIHSEDILLDLNKVKELLRFSGIDQRN</sequence>
<evidence type="ECO:0000313" key="6">
    <source>
        <dbReference type="Proteomes" id="UP000366051"/>
    </source>
</evidence>
<accession>A0A5Q2N4F7</accession>